<dbReference type="Gene3D" id="1.10.440.10">
    <property type="entry name" value="T4 endonuclease V"/>
    <property type="match status" value="1"/>
</dbReference>
<organismHost>
    <name type="scientific">Paramecium bursaria</name>
    <dbReference type="NCBI Taxonomy" id="74790"/>
</organismHost>
<reference evidence="2 3" key="1">
    <citation type="journal article" date="2007" name="Virology">
        <title>Sequence and annotation of the 314-kb MT325 and the 321-kb FR483 viruses that infect Chlorella Pbi.</title>
        <authorList>
            <person name="Fitzgerald L.A."/>
            <person name="Graves M.V."/>
            <person name="Li X."/>
            <person name="Feldblyum T."/>
            <person name="Hartigan J."/>
            <person name="Van Etten J.L."/>
        </authorList>
    </citation>
    <scope>NUCLEOTIDE SEQUENCE [LARGE SCALE GENOMIC DNA]</scope>
    <source>
        <strain evidence="2 3">MT325</strain>
    </source>
</reference>
<dbReference type="EMBL" id="DQ491001">
    <property type="protein sequence ID" value="ABT14181.1"/>
    <property type="molecule type" value="Genomic_DNA"/>
</dbReference>
<organism evidence="2 3">
    <name type="scientific">Paramecium bursaria Chlorella virus MT325</name>
    <name type="common">PBCV-MT325</name>
    <dbReference type="NCBI Taxonomy" id="346932"/>
    <lineage>
        <taxon>Viruses</taxon>
        <taxon>Varidnaviria</taxon>
        <taxon>Bamfordvirae</taxon>
        <taxon>Nucleocytoviricota</taxon>
        <taxon>Megaviricetes</taxon>
        <taxon>Algavirales</taxon>
        <taxon>Phycodnaviridae</taxon>
        <taxon>Chlorovirus</taxon>
        <taxon>Chlorovirus conductrix</taxon>
        <taxon>Paramecium bursaria Chlorella virus A1</taxon>
    </lineage>
</organism>
<dbReference type="SUPFAM" id="SSF47077">
    <property type="entry name" value="T4 endonuclease V"/>
    <property type="match status" value="1"/>
</dbReference>
<dbReference type="PIRSF" id="PIRSF001000">
    <property type="entry name" value="PDG_ENDV"/>
    <property type="match status" value="1"/>
</dbReference>
<sequence>MTRINLVSPSELANEHVFAEWREIKMVPKALARSLRTQSSDKVAKKIPKKFTLNTGHVLFFYDKGAYLRKRYQELTEELEKRGYNFNRDAEFDPDGVMIAEQWNGDYIPTEEAYAIIRARIAEKIAMKPDFYHFGQVVKASSKK</sequence>
<dbReference type="Pfam" id="PF03013">
    <property type="entry name" value="Pyr_excise"/>
    <property type="match status" value="1"/>
</dbReference>
<name>A7IV07_PBCVM</name>
<dbReference type="Proteomes" id="UP000246715">
    <property type="component" value="Segment"/>
</dbReference>
<dbReference type="InterPro" id="IPR004260">
    <property type="entry name" value="Pyr-dimer_DNA_glycosylase"/>
</dbReference>
<dbReference type="InterPro" id="IPR024796">
    <property type="entry name" value="T4_endonuc_V"/>
</dbReference>
<proteinExistence type="predicted"/>
<accession>A7IV07</accession>
<evidence type="ECO:0000256" key="1">
    <source>
        <dbReference type="PIRSR" id="PIRSR001000-1"/>
    </source>
</evidence>
<gene>
    <name evidence="2" type="primary">M627L</name>
    <name evidence="2" type="ORF">MT325_M627L</name>
</gene>
<evidence type="ECO:0000313" key="3">
    <source>
        <dbReference type="Proteomes" id="UP000246715"/>
    </source>
</evidence>
<evidence type="ECO:0000313" key="2">
    <source>
        <dbReference type="EMBL" id="ABT14181.1"/>
    </source>
</evidence>
<protein>
    <submittedName>
        <fullName evidence="2">Uncharacterized protein M627L</fullName>
    </submittedName>
</protein>
<feature type="active site" description="Proton acceptor" evidence="1">
    <location>
        <position position="23"/>
    </location>
</feature>